<sequence>MHGHIKTFSMMPQWLYRLFDVPVGFGPFSSRCRKAAAFVTRMGHFCANLVRPRFNNFQSVMTKLPEKSVWDFGFVVVNCRVAMTLLELFMDKEKRESMGSTLLQAKRIHGFTPAARCTPLLFRPSVGVSCLELLGWRACSPAMLKEESILDS</sequence>
<proteinExistence type="predicted"/>
<dbReference type="AlphaFoldDB" id="A0A218VS31"/>
<evidence type="ECO:0000313" key="1">
    <source>
        <dbReference type="EMBL" id="OWM63008.1"/>
    </source>
</evidence>
<organism evidence="1 2">
    <name type="scientific">Punica granatum</name>
    <name type="common">Pomegranate</name>
    <dbReference type="NCBI Taxonomy" id="22663"/>
    <lineage>
        <taxon>Eukaryota</taxon>
        <taxon>Viridiplantae</taxon>
        <taxon>Streptophyta</taxon>
        <taxon>Embryophyta</taxon>
        <taxon>Tracheophyta</taxon>
        <taxon>Spermatophyta</taxon>
        <taxon>Magnoliopsida</taxon>
        <taxon>eudicotyledons</taxon>
        <taxon>Gunneridae</taxon>
        <taxon>Pentapetalae</taxon>
        <taxon>rosids</taxon>
        <taxon>malvids</taxon>
        <taxon>Myrtales</taxon>
        <taxon>Lythraceae</taxon>
        <taxon>Punica</taxon>
    </lineage>
</organism>
<accession>A0A218VS31</accession>
<reference evidence="2" key="1">
    <citation type="journal article" date="2017" name="Plant J.">
        <title>The pomegranate (Punica granatum L.) genome and the genomics of punicalagin biosynthesis.</title>
        <authorList>
            <person name="Qin G."/>
            <person name="Xu C."/>
            <person name="Ming R."/>
            <person name="Tang H."/>
            <person name="Guyot R."/>
            <person name="Kramer E.M."/>
            <person name="Hu Y."/>
            <person name="Yi X."/>
            <person name="Qi Y."/>
            <person name="Xu X."/>
            <person name="Gao Z."/>
            <person name="Pan H."/>
            <person name="Jian J."/>
            <person name="Tian Y."/>
            <person name="Yue Z."/>
            <person name="Xu Y."/>
        </authorList>
    </citation>
    <scope>NUCLEOTIDE SEQUENCE [LARGE SCALE GENOMIC DNA]</scope>
    <source>
        <strain evidence="2">cv. Dabenzi</strain>
    </source>
</reference>
<evidence type="ECO:0000313" key="2">
    <source>
        <dbReference type="Proteomes" id="UP000197138"/>
    </source>
</evidence>
<comment type="caution">
    <text evidence="1">The sequence shown here is derived from an EMBL/GenBank/DDBJ whole genome shotgun (WGS) entry which is preliminary data.</text>
</comment>
<protein>
    <submittedName>
        <fullName evidence="1">Uncharacterized protein</fullName>
    </submittedName>
</protein>
<dbReference type="EMBL" id="MTKT01006318">
    <property type="protein sequence ID" value="OWM63008.1"/>
    <property type="molecule type" value="Genomic_DNA"/>
</dbReference>
<dbReference type="Proteomes" id="UP000197138">
    <property type="component" value="Unassembled WGS sequence"/>
</dbReference>
<gene>
    <name evidence="1" type="ORF">CDL15_Pgr026182</name>
</gene>
<name>A0A218VS31_PUNGR</name>